<keyword evidence="1" id="KW-1133">Transmembrane helix</keyword>
<keyword evidence="1" id="KW-0472">Membrane</keyword>
<evidence type="ECO:0000313" key="3">
    <source>
        <dbReference type="Proteomes" id="UP001597034"/>
    </source>
</evidence>
<feature type="transmembrane region" description="Helical" evidence="1">
    <location>
        <begin position="47"/>
        <end position="66"/>
    </location>
</feature>
<dbReference type="RefSeq" id="WP_256398394.1">
    <property type="nucleotide sequence ID" value="NZ_JANHJR010000001.1"/>
</dbReference>
<organism evidence="2 3">
    <name type="scientific">Haloarchaeobius litoreus</name>
    <dbReference type="NCBI Taxonomy" id="755306"/>
    <lineage>
        <taxon>Archaea</taxon>
        <taxon>Methanobacteriati</taxon>
        <taxon>Methanobacteriota</taxon>
        <taxon>Stenosarchaea group</taxon>
        <taxon>Halobacteria</taxon>
        <taxon>Halobacteriales</taxon>
        <taxon>Halorubellaceae</taxon>
        <taxon>Haloarchaeobius</taxon>
    </lineage>
</organism>
<keyword evidence="1" id="KW-0812">Transmembrane</keyword>
<dbReference type="AlphaFoldDB" id="A0ABD6DJA4"/>
<gene>
    <name evidence="2" type="ORF">ACFSBL_10350</name>
</gene>
<feature type="transmembrane region" description="Helical" evidence="1">
    <location>
        <begin position="371"/>
        <end position="394"/>
    </location>
</feature>
<dbReference type="EMBL" id="JBHUDO010000002">
    <property type="protein sequence ID" value="MFD1646082.1"/>
    <property type="molecule type" value="Genomic_DNA"/>
</dbReference>
<comment type="caution">
    <text evidence="2">The sequence shown here is derived from an EMBL/GenBank/DDBJ whole genome shotgun (WGS) entry which is preliminary data.</text>
</comment>
<keyword evidence="3" id="KW-1185">Reference proteome</keyword>
<feature type="transmembrane region" description="Helical" evidence="1">
    <location>
        <begin position="187"/>
        <end position="206"/>
    </location>
</feature>
<evidence type="ECO:0000313" key="2">
    <source>
        <dbReference type="EMBL" id="MFD1646082.1"/>
    </source>
</evidence>
<sequence length="467" mass="51629">MQSIASTFEDRDIPTQFLVAVVLLFLPLDALLYALDGLPEGSIYSPSALTISFILSLALLCLYPLLRSFVEDGDPLEPAAVVGGVMFLYLPVSAAGLTILKMEPAYPSVVRNVDILLEPMTVALGLMNLGVLCFYLGYYRFPDVSFPGPVIPTWNGWSSKAILLAWAVGAAAYLAIEYGYISRNAFVLLLTTWIYYAPPCLLYLGLQRQSPGWWRPLLAVTLVGNLVLLTVVDFALYSLLQQFFPLLLVYHYAGPGISFRTIPALGAGLFVLFPLELLFGYVQDGKLNTGILEHFVTRMIGTESLTMVIHRVPEEVPYQHGETILLTFYSFIPRVLWEGKPLITMSPRTAYYFAGRTWENGGAQMILPAEFYWNFGALGVIVGMLILGVSLCLIRQWFAARRAQRKVGFVTILFFNIGFFNFVLFEGSVADTYSSLGKELVFAYGFVLLAGGAITGLLSSTVERVVP</sequence>
<dbReference type="Proteomes" id="UP001597034">
    <property type="component" value="Unassembled WGS sequence"/>
</dbReference>
<protein>
    <recommendedName>
        <fullName evidence="4">Oligosaccharide repeat unit polymerase</fullName>
    </recommendedName>
</protein>
<feature type="transmembrane region" description="Helical" evidence="1">
    <location>
        <begin position="262"/>
        <end position="282"/>
    </location>
</feature>
<feature type="transmembrane region" description="Helical" evidence="1">
    <location>
        <begin position="226"/>
        <end position="250"/>
    </location>
</feature>
<feature type="transmembrane region" description="Helical" evidence="1">
    <location>
        <begin position="441"/>
        <end position="462"/>
    </location>
</feature>
<reference evidence="2 3" key="1">
    <citation type="journal article" date="2019" name="Int. J. Syst. Evol. Microbiol.">
        <title>The Global Catalogue of Microorganisms (GCM) 10K type strain sequencing project: providing services to taxonomists for standard genome sequencing and annotation.</title>
        <authorList>
            <consortium name="The Broad Institute Genomics Platform"/>
            <consortium name="The Broad Institute Genome Sequencing Center for Infectious Disease"/>
            <person name="Wu L."/>
            <person name="Ma J."/>
        </authorList>
    </citation>
    <scope>NUCLEOTIDE SEQUENCE [LARGE SCALE GENOMIC DNA]</scope>
    <source>
        <strain evidence="2 3">CGMCC 1.10390</strain>
    </source>
</reference>
<proteinExistence type="predicted"/>
<feature type="transmembrane region" description="Helical" evidence="1">
    <location>
        <begin position="161"/>
        <end position="180"/>
    </location>
</feature>
<accession>A0ABD6DJA4</accession>
<feature type="transmembrane region" description="Helical" evidence="1">
    <location>
        <begin position="17"/>
        <end position="35"/>
    </location>
</feature>
<feature type="transmembrane region" description="Helical" evidence="1">
    <location>
        <begin position="78"/>
        <end position="100"/>
    </location>
</feature>
<evidence type="ECO:0008006" key="4">
    <source>
        <dbReference type="Google" id="ProtNLM"/>
    </source>
</evidence>
<feature type="transmembrane region" description="Helical" evidence="1">
    <location>
        <begin position="406"/>
        <end position="425"/>
    </location>
</feature>
<evidence type="ECO:0000256" key="1">
    <source>
        <dbReference type="SAM" id="Phobius"/>
    </source>
</evidence>
<feature type="transmembrane region" description="Helical" evidence="1">
    <location>
        <begin position="121"/>
        <end position="141"/>
    </location>
</feature>
<name>A0ABD6DJA4_9EURY</name>